<reference evidence="2" key="1">
    <citation type="journal article" date="2019" name="Int. J. Syst. Evol. Microbiol.">
        <title>The Global Catalogue of Microorganisms (GCM) 10K type strain sequencing project: providing services to taxonomists for standard genome sequencing and annotation.</title>
        <authorList>
            <consortium name="The Broad Institute Genomics Platform"/>
            <consortium name="The Broad Institute Genome Sequencing Center for Infectious Disease"/>
            <person name="Wu L."/>
            <person name="Ma J."/>
        </authorList>
    </citation>
    <scope>NUCLEOTIDE SEQUENCE [LARGE SCALE GENOMIC DNA]</scope>
    <source>
        <strain evidence="2">KCTC 62195</strain>
    </source>
</reference>
<accession>A0ABV7AVT1</accession>
<protein>
    <submittedName>
        <fullName evidence="1">Uncharacterized protein</fullName>
    </submittedName>
</protein>
<keyword evidence="2" id="KW-1185">Reference proteome</keyword>
<organism evidence="1 2">
    <name type="scientific">Azotobacter bryophylli</name>
    <dbReference type="NCBI Taxonomy" id="1986537"/>
    <lineage>
        <taxon>Bacteria</taxon>
        <taxon>Pseudomonadati</taxon>
        <taxon>Pseudomonadota</taxon>
        <taxon>Gammaproteobacteria</taxon>
        <taxon>Pseudomonadales</taxon>
        <taxon>Pseudomonadaceae</taxon>
        <taxon>Azotobacter</taxon>
    </lineage>
</organism>
<evidence type="ECO:0000313" key="2">
    <source>
        <dbReference type="Proteomes" id="UP001595457"/>
    </source>
</evidence>
<name>A0ABV7AVT1_9GAMM</name>
<dbReference type="Proteomes" id="UP001595457">
    <property type="component" value="Unassembled WGS sequence"/>
</dbReference>
<sequence length="40" mass="4670">MARDYQRMFSSLAHDYQITLVAGLLLLPALHIGRWRTAQR</sequence>
<proteinExistence type="predicted"/>
<comment type="caution">
    <text evidence="1">The sequence shown here is derived from an EMBL/GenBank/DDBJ whole genome shotgun (WGS) entry which is preliminary data.</text>
</comment>
<dbReference type="RefSeq" id="WP_377815266.1">
    <property type="nucleotide sequence ID" value="NZ_JBHRSJ010000031.1"/>
</dbReference>
<dbReference type="EMBL" id="JBHRSJ010000031">
    <property type="protein sequence ID" value="MFC2973517.1"/>
    <property type="molecule type" value="Genomic_DNA"/>
</dbReference>
<evidence type="ECO:0000313" key="1">
    <source>
        <dbReference type="EMBL" id="MFC2973517.1"/>
    </source>
</evidence>
<gene>
    <name evidence="1" type="ORF">ACFOJE_15035</name>
</gene>